<dbReference type="GO" id="GO:0030976">
    <property type="term" value="F:thiamine pyrophosphate binding"/>
    <property type="evidence" value="ECO:0007669"/>
    <property type="project" value="InterPro"/>
</dbReference>
<evidence type="ECO:0000259" key="4">
    <source>
        <dbReference type="Pfam" id="PF00205"/>
    </source>
</evidence>
<dbReference type="InterPro" id="IPR011766">
    <property type="entry name" value="TPP_enzyme_TPP-bd"/>
</dbReference>
<accession>A0A6L6L9E3</accession>
<dbReference type="RefSeq" id="WP_118413516.1">
    <property type="nucleotide sequence ID" value="NZ_QRPI01000031.1"/>
</dbReference>
<dbReference type="InterPro" id="IPR045229">
    <property type="entry name" value="TPP_enz"/>
</dbReference>
<dbReference type="CDD" id="cd00568">
    <property type="entry name" value="TPP_enzymes"/>
    <property type="match status" value="1"/>
</dbReference>
<dbReference type="PANTHER" id="PTHR18968:SF142">
    <property type="entry name" value="ACETOLACTATE SYNTHASE"/>
    <property type="match status" value="1"/>
</dbReference>
<reference evidence="7 8" key="1">
    <citation type="journal article" date="2019" name="Nat. Med.">
        <title>A library of human gut bacterial isolates paired with longitudinal multiomics data enables mechanistic microbiome research.</title>
        <authorList>
            <person name="Poyet M."/>
            <person name="Groussin M."/>
            <person name="Gibbons S.M."/>
            <person name="Avila-Pacheco J."/>
            <person name="Jiang X."/>
            <person name="Kearney S.M."/>
            <person name="Perrotta A.R."/>
            <person name="Berdy B."/>
            <person name="Zhao S."/>
            <person name="Lieberman T.D."/>
            <person name="Swanson P.K."/>
            <person name="Smith M."/>
            <person name="Roesemann S."/>
            <person name="Alexander J.E."/>
            <person name="Rich S.A."/>
            <person name="Livny J."/>
            <person name="Vlamakis H."/>
            <person name="Clish C."/>
            <person name="Bullock K."/>
            <person name="Deik A."/>
            <person name="Scott J."/>
            <person name="Pierce K.A."/>
            <person name="Xavier R.J."/>
            <person name="Alm E.J."/>
        </authorList>
    </citation>
    <scope>NUCLEOTIDE SEQUENCE [LARGE SCALE GENOMIC DNA]</scope>
    <source>
        <strain evidence="7 8">BIOML-A1</strain>
    </source>
</reference>
<dbReference type="InterPro" id="IPR012000">
    <property type="entry name" value="Thiamin_PyroP_enz_cen_dom"/>
</dbReference>
<dbReference type="GO" id="GO:0009097">
    <property type="term" value="P:isoleucine biosynthetic process"/>
    <property type="evidence" value="ECO:0007669"/>
    <property type="project" value="TreeGrafter"/>
</dbReference>
<evidence type="ECO:0000313" key="8">
    <source>
        <dbReference type="Proteomes" id="UP000478483"/>
    </source>
</evidence>
<evidence type="ECO:0000256" key="1">
    <source>
        <dbReference type="ARBA" id="ARBA00007812"/>
    </source>
</evidence>
<comment type="caution">
    <text evidence="7">The sequence shown here is derived from an EMBL/GenBank/DDBJ whole genome shotgun (WGS) entry which is preliminary data.</text>
</comment>
<dbReference type="GO" id="GO:0005948">
    <property type="term" value="C:acetolactate synthase complex"/>
    <property type="evidence" value="ECO:0007669"/>
    <property type="project" value="TreeGrafter"/>
</dbReference>
<dbReference type="GO" id="GO:0009099">
    <property type="term" value="P:L-valine biosynthetic process"/>
    <property type="evidence" value="ECO:0007669"/>
    <property type="project" value="TreeGrafter"/>
</dbReference>
<organism evidence="7 8">
    <name type="scientific">Roseburia intestinalis</name>
    <dbReference type="NCBI Taxonomy" id="166486"/>
    <lineage>
        <taxon>Bacteria</taxon>
        <taxon>Bacillati</taxon>
        <taxon>Bacillota</taxon>
        <taxon>Clostridia</taxon>
        <taxon>Lachnospirales</taxon>
        <taxon>Lachnospiraceae</taxon>
        <taxon>Roseburia</taxon>
    </lineage>
</organism>
<proteinExistence type="inferred from homology"/>
<evidence type="ECO:0000256" key="3">
    <source>
        <dbReference type="RuleBase" id="RU362132"/>
    </source>
</evidence>
<feature type="domain" description="Thiamine pyrophosphate enzyme central" evidence="4">
    <location>
        <begin position="201"/>
        <end position="331"/>
    </location>
</feature>
<comment type="similarity">
    <text evidence="1 3">Belongs to the TPP enzyme family.</text>
</comment>
<dbReference type="FunFam" id="3.40.50.970:FF:000007">
    <property type="entry name" value="Acetolactate synthase"/>
    <property type="match status" value="1"/>
</dbReference>
<evidence type="ECO:0000259" key="6">
    <source>
        <dbReference type="Pfam" id="PF02776"/>
    </source>
</evidence>
<feature type="domain" description="Thiamine pyrophosphate enzyme TPP-binding" evidence="5">
    <location>
        <begin position="408"/>
        <end position="547"/>
    </location>
</feature>
<dbReference type="Gene3D" id="3.40.50.970">
    <property type="match status" value="2"/>
</dbReference>
<dbReference type="PANTHER" id="PTHR18968">
    <property type="entry name" value="THIAMINE PYROPHOSPHATE ENZYMES"/>
    <property type="match status" value="1"/>
</dbReference>
<dbReference type="GO" id="GO:0003984">
    <property type="term" value="F:acetolactate synthase activity"/>
    <property type="evidence" value="ECO:0007669"/>
    <property type="project" value="TreeGrafter"/>
</dbReference>
<dbReference type="CDD" id="cd07035">
    <property type="entry name" value="TPP_PYR_POX_like"/>
    <property type="match status" value="1"/>
</dbReference>
<gene>
    <name evidence="7" type="ORF">GMD50_18650</name>
</gene>
<dbReference type="InterPro" id="IPR012001">
    <property type="entry name" value="Thiamin_PyroP_enz_TPP-bd_dom"/>
</dbReference>
<evidence type="ECO:0000259" key="5">
    <source>
        <dbReference type="Pfam" id="PF02775"/>
    </source>
</evidence>
<dbReference type="Pfam" id="PF02776">
    <property type="entry name" value="TPP_enzyme_N"/>
    <property type="match status" value="1"/>
</dbReference>
<dbReference type="GO" id="GO:0050660">
    <property type="term" value="F:flavin adenine dinucleotide binding"/>
    <property type="evidence" value="ECO:0007669"/>
    <property type="project" value="TreeGrafter"/>
</dbReference>
<keyword evidence="2 3" id="KW-0786">Thiamine pyrophosphate</keyword>
<dbReference type="Proteomes" id="UP000478483">
    <property type="component" value="Unassembled WGS sequence"/>
</dbReference>
<protein>
    <submittedName>
        <fullName evidence="7">Thiamine pyrophosphate-binding protein</fullName>
    </submittedName>
</protein>
<dbReference type="InterPro" id="IPR029035">
    <property type="entry name" value="DHS-like_NAD/FAD-binding_dom"/>
</dbReference>
<sequence>MEKRVADIIMETLLENGIDTCFGVVGGGAMHLDNALLKCTDMRKIFNHHEQASAMAAEAYARYSGKMAAVCVTSGPGATNTLTGVMGAWQDSIPMIVLSGQVRYEISVAKSGLNLRYRGIQEFEIVPTVKNMTKYAVMITDPKAIRRELMKAINIAMDGRRGPVWLDIPQDIQNARVDVDDLYDVENFVSSVPEVDNEKIAYLIEQINKAQRPCILAGSGIISSGSKDLFEQVVDKLQIPVVGGSWVADNFWLDHRLCYGNSGNVGPRTGNFILQNADLIISFGNSLGFRQTGFNQNGFAPHAKIIMIDADENESKKPGLKIEKFIQCDLKDIFGKIIIYEEVKCVISESWLQYCDMLKTRFERYEAAGNIDLKERVYSAYFWKVMEKYEMQDVIYALGNNTACTTKLQFGVRKRNQRVLTNYTCGSMGYDVPAAIGAAIASNGQVICVTGDGSIMMNLQELQTIVQNNLPVNIVVFSNEGYGAIRQTSKNFFNGEYIGCTPDTGVSFPSFKNVAETFGYKYRLCQTNGEVEESIKWLNSIEERALLEIEQRFDDPVTPKLMSRLDENGKMQTPALQDMYPFIEKEELEQLMIGTKEEENN</sequence>
<dbReference type="SUPFAM" id="SSF52467">
    <property type="entry name" value="DHS-like NAD/FAD-binding domain"/>
    <property type="match status" value="1"/>
</dbReference>
<evidence type="ECO:0000313" key="7">
    <source>
        <dbReference type="EMBL" id="MTR87011.1"/>
    </source>
</evidence>
<dbReference type="InterPro" id="IPR029061">
    <property type="entry name" value="THDP-binding"/>
</dbReference>
<dbReference type="EMBL" id="WNAJ01000035">
    <property type="protein sequence ID" value="MTR87011.1"/>
    <property type="molecule type" value="Genomic_DNA"/>
</dbReference>
<evidence type="ECO:0000256" key="2">
    <source>
        <dbReference type="ARBA" id="ARBA00023052"/>
    </source>
</evidence>
<feature type="domain" description="Thiamine pyrophosphate enzyme N-terminal TPP-binding" evidence="6">
    <location>
        <begin position="4"/>
        <end position="106"/>
    </location>
</feature>
<dbReference type="Pfam" id="PF00205">
    <property type="entry name" value="TPP_enzyme_M"/>
    <property type="match status" value="1"/>
</dbReference>
<name>A0A6L6L9E3_9FIRM</name>
<dbReference type="Pfam" id="PF02775">
    <property type="entry name" value="TPP_enzyme_C"/>
    <property type="match status" value="1"/>
</dbReference>
<dbReference type="GO" id="GO:0000287">
    <property type="term" value="F:magnesium ion binding"/>
    <property type="evidence" value="ECO:0007669"/>
    <property type="project" value="InterPro"/>
</dbReference>
<dbReference type="Gene3D" id="3.40.50.1220">
    <property type="entry name" value="TPP-binding domain"/>
    <property type="match status" value="1"/>
</dbReference>
<dbReference type="AlphaFoldDB" id="A0A6L6L9E3"/>
<dbReference type="SUPFAM" id="SSF52518">
    <property type="entry name" value="Thiamin diphosphate-binding fold (THDP-binding)"/>
    <property type="match status" value="2"/>
</dbReference>